<comment type="caution">
    <text evidence="12">The sequence shown here is derived from an EMBL/GenBank/DDBJ whole genome shotgun (WGS) entry which is preliminary data.</text>
</comment>
<evidence type="ECO:0000313" key="12">
    <source>
        <dbReference type="EMBL" id="RMY81442.1"/>
    </source>
</evidence>
<keyword evidence="5 8" id="KW-0904">Protein phosphatase</keyword>
<dbReference type="InterPro" id="IPR001932">
    <property type="entry name" value="PPM-type_phosphatase-like_dom"/>
</dbReference>
<keyword evidence="3" id="KW-0677">Repeat</keyword>
<dbReference type="SMART" id="SM00116">
    <property type="entry name" value="CBS"/>
    <property type="match status" value="4"/>
</dbReference>
<dbReference type="InterPro" id="IPR000222">
    <property type="entry name" value="PP2C_BS"/>
</dbReference>
<feature type="compositionally biased region" description="Low complexity" evidence="9">
    <location>
        <begin position="857"/>
        <end position="869"/>
    </location>
</feature>
<feature type="domain" description="PPM-type phosphatase" evidence="11">
    <location>
        <begin position="171"/>
        <end position="508"/>
    </location>
</feature>
<evidence type="ECO:0000256" key="9">
    <source>
        <dbReference type="SAM" id="MobiDB-lite"/>
    </source>
</evidence>
<keyword evidence="2" id="KW-0479">Metal-binding</keyword>
<evidence type="ECO:0000256" key="3">
    <source>
        <dbReference type="ARBA" id="ARBA00022737"/>
    </source>
</evidence>
<evidence type="ECO:0000256" key="4">
    <source>
        <dbReference type="ARBA" id="ARBA00022801"/>
    </source>
</evidence>
<dbReference type="AlphaFoldDB" id="A0A3M7EY25"/>
<reference evidence="12 13" key="1">
    <citation type="journal article" date="2018" name="BMC Genomics">
        <title>Genomic evidence for intraspecific hybridization in a clonal and extremely halotolerant yeast.</title>
        <authorList>
            <person name="Gostincar C."/>
            <person name="Stajich J.E."/>
            <person name="Zupancic J."/>
            <person name="Zalar P."/>
            <person name="Gunde-Cimerman N."/>
        </authorList>
    </citation>
    <scope>NUCLEOTIDE SEQUENCE [LARGE SCALE GENOMIC DNA]</scope>
    <source>
        <strain evidence="12 13">EXF-2788</strain>
    </source>
</reference>
<comment type="similarity">
    <text evidence="8">Belongs to the PP2C family.</text>
</comment>
<dbReference type="Proteomes" id="UP000268823">
    <property type="component" value="Unassembled WGS sequence"/>
</dbReference>
<evidence type="ECO:0000259" key="10">
    <source>
        <dbReference type="PROSITE" id="PS51371"/>
    </source>
</evidence>
<feature type="region of interest" description="Disordered" evidence="9">
    <location>
        <begin position="717"/>
        <end position="877"/>
    </location>
</feature>
<keyword evidence="6 7" id="KW-0129">CBS domain</keyword>
<sequence length="1199" mass="128245">MSGATPKPGPTPTGTKRRSLSGQGGLLNRMFGSSSNGKDHGVEASSSVPDAQNDGTSPQAPKNGSGQNPMGAIDEQKDQANDMRSPTRKSVDEGANSEKKRRSSGVGRARDLFSSAKQSLHNLGSSPDNKTTVPQTPMQKLGKTDPALNVPQGSFNNSAGESVPGPRSTFFVGVTEDKNKKCRRTMEDTHAYLYNFLSTPAPALSSEASNKTRTSLTESSTALSETSSQGVTETDNGYFAIFDGHAGTFAADWCGKKVHILLEEIIRKHPNTPIPELLDMTFTSVDQQLEKLPLKNSGCTAVIAVLRWEDRIPNAQSATGSTAIAPAAAAAVDAEKSNEGKAAADVQAGQDAASTESKLRKAASRQRVLYTANVGDARIVLCRNGKALRLSYDHKGSDENEGKRIAGAGGLILNNRVNGVLAVTRALGDAYMKDLVTGHPYTTETVIQPDIDEFLILACDGLWDVCSDQEAVDLVRNIHDPQQASKVLVDHALDRFSTDNLSCMVVRFDSKAVQQTASNQSQLIGVEGDPATTAGGISEAEALVMESKKQLDETGEGLDRIPSDLIEQDEEHDAEPGPELNADALDKARKDVSSQGPPPPPDGGAAGGSSIREIAIGATVDLRSHHVRPVLPSPTSCPAVGRGDVMQQLASPDGQGWKGSLAGVSDVAPSVQTHPRFNHPGYTSSPDASIGSPFLQIRAWPQREGLTMDDRAALAAAQKYHDPDHDDEEVGPRGERPQQTAAAAGEASASAGTDLAPGHDDAGVASTQSHQPDTTTTPTPTHADAKEGHESDQHDPSRHHHSSSTATQPAAPAVAPGATTTAGSPADVPTAAAAPPPHFVAPSSYLRPLSRDPFARSPSASGPTSSPSGQQKKVQMVTPVDREQIEGLRAIRAFLKVRTSYDVLPLSYRLIVFDTGLLVKKSLNTLVHQGIVSAPLWDSQSSTFAGLLTTSDYLNVVQYYWQNPDALAQVDQFKLNSLRDIERAIGVAPIETVSINPNQPLYDACRRMLQSRARRIPLIDVDDETQREMVVSVVTQYRILKFVSVNVKETQSLKKPLWEISVGTFENLATATMDTPVMDVIHMLVKRDISSVPILDRDGTVLNVFEAVDVIALIKGGDYENLNLSVGKALEKRSEDFPGIYTCTLNDRLDTIFDTIRKSRVHRLVIIDERSQLKGLMALSDILDYTLNSPLDGEGEGEG</sequence>
<feature type="compositionally biased region" description="Polar residues" evidence="9">
    <location>
        <begin position="151"/>
        <end position="160"/>
    </location>
</feature>
<feature type="compositionally biased region" description="Low complexity" evidence="9">
    <location>
        <begin position="741"/>
        <end position="752"/>
    </location>
</feature>
<evidence type="ECO:0000256" key="7">
    <source>
        <dbReference type="PROSITE-ProRule" id="PRU00703"/>
    </source>
</evidence>
<feature type="compositionally biased region" description="Low complexity" evidence="9">
    <location>
        <begin position="766"/>
        <end position="782"/>
    </location>
</feature>
<dbReference type="VEuPathDB" id="FungiDB:BTJ68_14156"/>
<protein>
    <recommendedName>
        <fullName evidence="14">PPM-type phosphatase domain-containing protein</fullName>
    </recommendedName>
</protein>
<feature type="compositionally biased region" description="Basic and acidic residues" evidence="9">
    <location>
        <begin position="89"/>
        <end position="98"/>
    </location>
</feature>
<evidence type="ECO:0000259" key="11">
    <source>
        <dbReference type="PROSITE" id="PS51746"/>
    </source>
</evidence>
<gene>
    <name evidence="12" type="ORF">D0861_08303</name>
</gene>
<feature type="compositionally biased region" description="Basic and acidic residues" evidence="9">
    <location>
        <begin position="719"/>
        <end position="736"/>
    </location>
</feature>
<accession>A0A3M7EY25</accession>
<dbReference type="GO" id="GO:0019901">
    <property type="term" value="F:protein kinase binding"/>
    <property type="evidence" value="ECO:0007669"/>
    <property type="project" value="TreeGrafter"/>
</dbReference>
<dbReference type="GO" id="GO:0031588">
    <property type="term" value="C:nucleotide-activated protein kinase complex"/>
    <property type="evidence" value="ECO:0007669"/>
    <property type="project" value="TreeGrafter"/>
</dbReference>
<evidence type="ECO:0000256" key="2">
    <source>
        <dbReference type="ARBA" id="ARBA00022723"/>
    </source>
</evidence>
<dbReference type="OrthoDB" id="10264738at2759"/>
<dbReference type="Gene3D" id="3.60.40.10">
    <property type="entry name" value="PPM-type phosphatase domain"/>
    <property type="match status" value="1"/>
</dbReference>
<dbReference type="GO" id="GO:0046872">
    <property type="term" value="F:metal ion binding"/>
    <property type="evidence" value="ECO:0007669"/>
    <property type="project" value="UniProtKB-KW"/>
</dbReference>
<dbReference type="VEuPathDB" id="FungiDB:BTJ68_12781"/>
<evidence type="ECO:0000256" key="1">
    <source>
        <dbReference type="ARBA" id="ARBA00006750"/>
    </source>
</evidence>
<dbReference type="PANTHER" id="PTHR13780">
    <property type="entry name" value="AMP-ACTIVATED PROTEIN KINASE, GAMMA REGULATORY SUBUNIT"/>
    <property type="match status" value="1"/>
</dbReference>
<feature type="compositionally biased region" description="Low complexity" evidence="9">
    <location>
        <begin position="803"/>
        <end position="833"/>
    </location>
</feature>
<dbReference type="Pfam" id="PF00481">
    <property type="entry name" value="PP2C"/>
    <property type="match status" value="2"/>
</dbReference>
<evidence type="ECO:0008006" key="14">
    <source>
        <dbReference type="Google" id="ProtNLM"/>
    </source>
</evidence>
<dbReference type="GO" id="GO:0005634">
    <property type="term" value="C:nucleus"/>
    <property type="evidence" value="ECO:0007669"/>
    <property type="project" value="TreeGrafter"/>
</dbReference>
<dbReference type="CDD" id="cd04641">
    <property type="entry name" value="CBS_euAMPK_gamma-like_repeat2"/>
    <property type="match status" value="1"/>
</dbReference>
<name>A0A3M7EY25_HORWE</name>
<feature type="compositionally biased region" description="Polar residues" evidence="9">
    <location>
        <begin position="115"/>
        <end position="138"/>
    </location>
</feature>
<comment type="similarity">
    <text evidence="1">Belongs to the 5'-AMP-activated protein kinase gamma subunit family.</text>
</comment>
<feature type="compositionally biased region" description="Polar residues" evidence="9">
    <location>
        <begin position="44"/>
        <end position="68"/>
    </location>
</feature>
<dbReference type="InterPro" id="IPR050511">
    <property type="entry name" value="AMPK_gamma/SDS23_families"/>
</dbReference>
<evidence type="ECO:0000256" key="5">
    <source>
        <dbReference type="ARBA" id="ARBA00022912"/>
    </source>
</evidence>
<feature type="domain" description="CBS" evidence="10">
    <location>
        <begin position="987"/>
        <end position="1049"/>
    </location>
</feature>
<proteinExistence type="inferred from homology"/>
<feature type="domain" description="CBS" evidence="10">
    <location>
        <begin position="1064"/>
        <end position="1120"/>
    </location>
</feature>
<dbReference type="PROSITE" id="PS01032">
    <property type="entry name" value="PPM_1"/>
    <property type="match status" value="1"/>
</dbReference>
<dbReference type="GO" id="GO:0016208">
    <property type="term" value="F:AMP binding"/>
    <property type="evidence" value="ECO:0007669"/>
    <property type="project" value="TreeGrafter"/>
</dbReference>
<dbReference type="Pfam" id="PF00571">
    <property type="entry name" value="CBS"/>
    <property type="match status" value="3"/>
</dbReference>
<dbReference type="InterPro" id="IPR000644">
    <property type="entry name" value="CBS_dom"/>
</dbReference>
<dbReference type="SUPFAM" id="SSF81606">
    <property type="entry name" value="PP2C-like"/>
    <property type="match status" value="1"/>
</dbReference>
<dbReference type="FunFam" id="3.60.40.10:FF:000078">
    <property type="entry name" value="Protein phosphatase 2C, putative"/>
    <property type="match status" value="1"/>
</dbReference>
<feature type="region of interest" description="Disordered" evidence="9">
    <location>
        <begin position="204"/>
        <end position="231"/>
    </location>
</feature>
<dbReference type="GO" id="GO:0005737">
    <property type="term" value="C:cytoplasm"/>
    <property type="evidence" value="ECO:0007669"/>
    <property type="project" value="TreeGrafter"/>
</dbReference>
<organism evidence="12 13">
    <name type="scientific">Hortaea werneckii</name>
    <name type="common">Black yeast</name>
    <name type="synonym">Cladosporium werneckii</name>
    <dbReference type="NCBI Taxonomy" id="91943"/>
    <lineage>
        <taxon>Eukaryota</taxon>
        <taxon>Fungi</taxon>
        <taxon>Dikarya</taxon>
        <taxon>Ascomycota</taxon>
        <taxon>Pezizomycotina</taxon>
        <taxon>Dothideomycetes</taxon>
        <taxon>Dothideomycetidae</taxon>
        <taxon>Mycosphaerellales</taxon>
        <taxon>Teratosphaeriaceae</taxon>
        <taxon>Hortaea</taxon>
    </lineage>
</organism>
<feature type="compositionally biased region" description="Basic and acidic residues" evidence="9">
    <location>
        <begin position="783"/>
        <end position="796"/>
    </location>
</feature>
<dbReference type="PANTHER" id="PTHR13780:SF35">
    <property type="entry name" value="LD22662P"/>
    <property type="match status" value="1"/>
</dbReference>
<feature type="region of interest" description="Disordered" evidence="9">
    <location>
        <begin position="587"/>
        <end position="609"/>
    </location>
</feature>
<dbReference type="CDD" id="cd00143">
    <property type="entry name" value="PP2Cc"/>
    <property type="match status" value="1"/>
</dbReference>
<dbReference type="SUPFAM" id="SSF54631">
    <property type="entry name" value="CBS-domain pair"/>
    <property type="match status" value="2"/>
</dbReference>
<dbReference type="GO" id="GO:0019887">
    <property type="term" value="F:protein kinase regulator activity"/>
    <property type="evidence" value="ECO:0007669"/>
    <property type="project" value="TreeGrafter"/>
</dbReference>
<dbReference type="EMBL" id="QWIR01000257">
    <property type="protein sequence ID" value="RMY81442.1"/>
    <property type="molecule type" value="Genomic_DNA"/>
</dbReference>
<dbReference type="GO" id="GO:0004721">
    <property type="term" value="F:phosphoprotein phosphatase activity"/>
    <property type="evidence" value="ECO:0007669"/>
    <property type="project" value="UniProtKB-KW"/>
</dbReference>
<dbReference type="PROSITE" id="PS51371">
    <property type="entry name" value="CBS"/>
    <property type="match status" value="3"/>
</dbReference>
<dbReference type="InterPro" id="IPR046342">
    <property type="entry name" value="CBS_dom_sf"/>
</dbReference>
<dbReference type="PROSITE" id="PS51746">
    <property type="entry name" value="PPM_2"/>
    <property type="match status" value="1"/>
</dbReference>
<keyword evidence="4 8" id="KW-0378">Hydrolase</keyword>
<dbReference type="SMART" id="SM00332">
    <property type="entry name" value="PP2Cc"/>
    <property type="match status" value="1"/>
</dbReference>
<feature type="region of interest" description="Disordered" evidence="9">
    <location>
        <begin position="1"/>
        <end position="170"/>
    </location>
</feature>
<evidence type="ECO:0000256" key="8">
    <source>
        <dbReference type="RuleBase" id="RU003465"/>
    </source>
</evidence>
<dbReference type="CDD" id="cd04618">
    <property type="entry name" value="CBS_euAMPK_gamma-like_repeat1"/>
    <property type="match status" value="1"/>
</dbReference>
<evidence type="ECO:0000256" key="6">
    <source>
        <dbReference type="ARBA" id="ARBA00023122"/>
    </source>
</evidence>
<evidence type="ECO:0000313" key="13">
    <source>
        <dbReference type="Proteomes" id="UP000268823"/>
    </source>
</evidence>
<feature type="compositionally biased region" description="Low complexity" evidence="9">
    <location>
        <begin position="214"/>
        <end position="228"/>
    </location>
</feature>
<feature type="domain" description="CBS" evidence="10">
    <location>
        <begin position="1136"/>
        <end position="1193"/>
    </location>
</feature>
<dbReference type="Gene3D" id="3.10.580.10">
    <property type="entry name" value="CBS-domain"/>
    <property type="match status" value="2"/>
</dbReference>
<dbReference type="InterPro" id="IPR036457">
    <property type="entry name" value="PPM-type-like_dom_sf"/>
</dbReference>